<evidence type="ECO:0000313" key="19">
    <source>
        <dbReference type="Proteomes" id="UP000216446"/>
    </source>
</evidence>
<dbReference type="NCBIfam" id="TIGR01144">
    <property type="entry name" value="ATP_synt_b"/>
    <property type="match status" value="1"/>
</dbReference>
<proteinExistence type="inferred from homology"/>
<dbReference type="GO" id="GO:0045259">
    <property type="term" value="C:proton-transporting ATP synthase complex"/>
    <property type="evidence" value="ECO:0007669"/>
    <property type="project" value="UniProtKB-KW"/>
</dbReference>
<comment type="function">
    <text evidence="11 15">F(1)F(0) ATP synthase produces ATP from ADP in the presence of a proton or sodium gradient. F-type ATPases consist of two structural domains, F(1) containing the extramembraneous catalytic core and F(0) containing the membrane proton channel, linked together by a central stalk and a peripheral stalk. During catalysis, ATP synthesis in the catalytic domain of F(1) is coupled via a rotary mechanism of the central stalk subunits to proton translocation.</text>
</comment>
<evidence type="ECO:0000256" key="6">
    <source>
        <dbReference type="ARBA" id="ARBA00022781"/>
    </source>
</evidence>
<evidence type="ECO:0000256" key="13">
    <source>
        <dbReference type="ARBA" id="ARBA00026054"/>
    </source>
</evidence>
<evidence type="ECO:0000256" key="15">
    <source>
        <dbReference type="HAMAP-Rule" id="MF_01398"/>
    </source>
</evidence>
<protein>
    <recommendedName>
        <fullName evidence="15">ATP synthase subunit b</fullName>
    </recommendedName>
    <alternativeName>
        <fullName evidence="15">ATP synthase F(0) sector subunit b</fullName>
    </alternativeName>
    <alternativeName>
        <fullName evidence="15">ATPase subunit I</fullName>
    </alternativeName>
    <alternativeName>
        <fullName evidence="15">F-type ATPase subunit b</fullName>
        <shortName evidence="15">F-ATPase subunit b</shortName>
    </alternativeName>
</protein>
<gene>
    <name evidence="15" type="primary">atpF</name>
    <name evidence="18" type="ORF">BSZ36_02105</name>
</gene>
<dbReference type="InParanoid" id="A0A259TVU7"/>
<dbReference type="HAMAP" id="MF_01398">
    <property type="entry name" value="ATP_synth_b_bprime"/>
    <property type="match status" value="1"/>
</dbReference>
<keyword evidence="9 15" id="KW-0472">Membrane</keyword>
<keyword evidence="6 15" id="KW-0375">Hydrogen ion transport</keyword>
<evidence type="ECO:0000256" key="9">
    <source>
        <dbReference type="ARBA" id="ARBA00023136"/>
    </source>
</evidence>
<dbReference type="GO" id="GO:0046961">
    <property type="term" value="F:proton-transporting ATPase activity, rotational mechanism"/>
    <property type="evidence" value="ECO:0007669"/>
    <property type="project" value="TreeGrafter"/>
</dbReference>
<dbReference type="FunCoup" id="A0A259TVU7">
    <property type="interactions" value="154"/>
</dbReference>
<comment type="subunit">
    <text evidence="13">F-type ATPases have 2 components, F(1) - the catalytic core - and F(0) - the membrane proton channel. F(1) has five subunits: alpha(3), beta(3), gamma(1), delta(1), epsilon(1). F(0) has four main subunits: a(1), b(2) and c(10-14). The alpha and beta chains form an alternating ring which encloses part of the gamma chain. F(1) is attached to F(0) by a central stalk formed by the gamma and epsilon chains, while a peripheral stalk is formed by the delta and b chains.</text>
</comment>
<evidence type="ECO:0000256" key="4">
    <source>
        <dbReference type="ARBA" id="ARBA00022547"/>
    </source>
</evidence>
<evidence type="ECO:0000256" key="8">
    <source>
        <dbReference type="ARBA" id="ARBA00023065"/>
    </source>
</evidence>
<evidence type="ECO:0000256" key="5">
    <source>
        <dbReference type="ARBA" id="ARBA00022692"/>
    </source>
</evidence>
<comment type="subcellular location">
    <subcellularLocation>
        <location evidence="15">Cell membrane</location>
        <topology evidence="15">Single-pass membrane protein</topology>
    </subcellularLocation>
    <subcellularLocation>
        <location evidence="14">Endomembrane system</location>
        <topology evidence="14">Single-pass membrane protein</topology>
    </subcellularLocation>
</comment>
<evidence type="ECO:0000256" key="3">
    <source>
        <dbReference type="ARBA" id="ARBA00022475"/>
    </source>
</evidence>
<dbReference type="Proteomes" id="UP000216446">
    <property type="component" value="Unassembled WGS sequence"/>
</dbReference>
<keyword evidence="17" id="KW-0175">Coiled coil</keyword>
<dbReference type="GO" id="GO:0046933">
    <property type="term" value="F:proton-transporting ATP synthase activity, rotational mechanism"/>
    <property type="evidence" value="ECO:0007669"/>
    <property type="project" value="UniProtKB-UniRule"/>
</dbReference>
<dbReference type="GO" id="GO:0012505">
    <property type="term" value="C:endomembrane system"/>
    <property type="evidence" value="ECO:0007669"/>
    <property type="project" value="UniProtKB-SubCell"/>
</dbReference>
<organism evidence="18 19">
    <name type="scientific">Rubricoccus marinus</name>
    <dbReference type="NCBI Taxonomy" id="716817"/>
    <lineage>
        <taxon>Bacteria</taxon>
        <taxon>Pseudomonadati</taxon>
        <taxon>Rhodothermota</taxon>
        <taxon>Rhodothermia</taxon>
        <taxon>Rhodothermales</taxon>
        <taxon>Rubricoccaceae</taxon>
        <taxon>Rubricoccus</taxon>
    </lineage>
</organism>
<name>A0A259TVU7_9BACT</name>
<dbReference type="Pfam" id="PF00430">
    <property type="entry name" value="ATP-synt_B"/>
    <property type="match status" value="1"/>
</dbReference>
<keyword evidence="5 15" id="KW-0812">Transmembrane</keyword>
<keyword evidence="2 15" id="KW-0813">Transport</keyword>
<feature type="coiled-coil region" evidence="17">
    <location>
        <begin position="50"/>
        <end position="140"/>
    </location>
</feature>
<dbReference type="PANTHER" id="PTHR33445">
    <property type="entry name" value="ATP SYNTHASE SUBUNIT B', CHLOROPLASTIC"/>
    <property type="match status" value="1"/>
</dbReference>
<evidence type="ECO:0000256" key="14">
    <source>
        <dbReference type="ARBA" id="ARBA00037847"/>
    </source>
</evidence>
<evidence type="ECO:0000256" key="7">
    <source>
        <dbReference type="ARBA" id="ARBA00022989"/>
    </source>
</evidence>
<dbReference type="CDD" id="cd06503">
    <property type="entry name" value="ATP-synt_Fo_b"/>
    <property type="match status" value="1"/>
</dbReference>
<dbReference type="GO" id="GO:0005886">
    <property type="term" value="C:plasma membrane"/>
    <property type="evidence" value="ECO:0007669"/>
    <property type="project" value="UniProtKB-SubCell"/>
</dbReference>
<comment type="caution">
    <text evidence="18">The sequence shown here is derived from an EMBL/GenBank/DDBJ whole genome shotgun (WGS) entry which is preliminary data.</text>
</comment>
<evidence type="ECO:0000256" key="16">
    <source>
        <dbReference type="RuleBase" id="RU003848"/>
    </source>
</evidence>
<reference evidence="18 19" key="1">
    <citation type="submission" date="2016-11" db="EMBL/GenBank/DDBJ databases">
        <title>Study of marine rhodopsin-containing bacteria.</title>
        <authorList>
            <person name="Yoshizawa S."/>
            <person name="Kumagai Y."/>
            <person name="Kogure K."/>
        </authorList>
    </citation>
    <scope>NUCLEOTIDE SEQUENCE [LARGE SCALE GENOMIC DNA]</scope>
    <source>
        <strain evidence="18 19">SG-29</strain>
    </source>
</reference>
<dbReference type="InterPro" id="IPR002146">
    <property type="entry name" value="ATP_synth_b/b'su_bac/chlpt"/>
</dbReference>
<dbReference type="PANTHER" id="PTHR33445:SF1">
    <property type="entry name" value="ATP SYNTHASE SUBUNIT B"/>
    <property type="match status" value="1"/>
</dbReference>
<dbReference type="OrthoDB" id="9795289at2"/>
<sequence>MTFVLAANLLAPNAGLIFWMVLALTILLTLLGKFAWPSIVGGIEERERRIETSLTEADRALAQAKQLQADNDSARRQSEQQAQAILREAREEAEALRSADVEKTRADLAEMKESARADIEREKRQALAELRAEVANLAVNGAEKILRQEIDAQTQSRLVNDFISELPQN</sequence>
<keyword evidence="4 15" id="KW-0138">CF(0)</keyword>
<evidence type="ECO:0000256" key="10">
    <source>
        <dbReference type="ARBA" id="ARBA00023310"/>
    </source>
</evidence>
<comment type="similarity">
    <text evidence="1 15 16">Belongs to the ATPase B chain family.</text>
</comment>
<keyword evidence="19" id="KW-1185">Reference proteome</keyword>
<evidence type="ECO:0000256" key="1">
    <source>
        <dbReference type="ARBA" id="ARBA00005513"/>
    </source>
</evidence>
<dbReference type="AlphaFoldDB" id="A0A259TVU7"/>
<keyword evidence="3 15" id="KW-1003">Cell membrane</keyword>
<feature type="transmembrane region" description="Helical" evidence="15">
    <location>
        <begin position="16"/>
        <end position="36"/>
    </location>
</feature>
<keyword evidence="8 15" id="KW-0406">Ion transport</keyword>
<keyword evidence="10 15" id="KW-0066">ATP synthesis</keyword>
<keyword evidence="7 15" id="KW-1133">Transmembrane helix</keyword>
<evidence type="ECO:0000256" key="11">
    <source>
        <dbReference type="ARBA" id="ARBA00025198"/>
    </source>
</evidence>
<dbReference type="InterPro" id="IPR005864">
    <property type="entry name" value="ATP_synth_F0_bsu_bac"/>
</dbReference>
<dbReference type="InterPro" id="IPR050059">
    <property type="entry name" value="ATP_synthase_B_chain"/>
</dbReference>
<dbReference type="EMBL" id="MQWB01000001">
    <property type="protein sequence ID" value="OZC01885.1"/>
    <property type="molecule type" value="Genomic_DNA"/>
</dbReference>
<evidence type="ECO:0000256" key="12">
    <source>
        <dbReference type="ARBA" id="ARBA00025614"/>
    </source>
</evidence>
<comment type="function">
    <text evidence="12">Component of the F(0) channel, it forms part of the peripheral stalk, linking F(1) to F(0). The b'-subunit is a diverged and duplicated form of b found in plants and photosynthetic bacteria.</text>
</comment>
<evidence type="ECO:0000256" key="17">
    <source>
        <dbReference type="SAM" id="Coils"/>
    </source>
</evidence>
<comment type="subunit">
    <text evidence="15">F-type ATPases have 2 components, F(1) - the catalytic core - and F(0) - the membrane proton channel. F(1) has five subunits: alpha(3), beta(3), gamma(1), delta(1), epsilon(1). F(0) has three main subunits: a(1), b(2) and c(10-14). The alpha and beta chains form an alternating ring which encloses part of the gamma chain. F(1) is attached to F(0) by a central stalk formed by the gamma and epsilon chains, while a peripheral stalk is formed by the delta and b chains.</text>
</comment>
<dbReference type="RefSeq" id="WP_094545506.1">
    <property type="nucleotide sequence ID" value="NZ_MQWB01000001.1"/>
</dbReference>
<evidence type="ECO:0000256" key="2">
    <source>
        <dbReference type="ARBA" id="ARBA00022448"/>
    </source>
</evidence>
<accession>A0A259TVU7</accession>
<evidence type="ECO:0000313" key="18">
    <source>
        <dbReference type="EMBL" id="OZC01885.1"/>
    </source>
</evidence>